<evidence type="ECO:0000313" key="3">
    <source>
        <dbReference type="EMBL" id="AGS72724.1"/>
    </source>
</evidence>
<keyword evidence="4" id="KW-1185">Reference proteome</keyword>
<dbReference type="InterPro" id="IPR055568">
    <property type="entry name" value="DUF7144"/>
</dbReference>
<feature type="transmembrane region" description="Helical" evidence="1">
    <location>
        <begin position="115"/>
        <end position="134"/>
    </location>
</feature>
<keyword evidence="1" id="KW-0812">Transmembrane</keyword>
<dbReference type="PATRIC" id="fig|1214242.5.peg.6061"/>
<keyword evidence="1" id="KW-0472">Membrane</keyword>
<evidence type="ECO:0000259" key="2">
    <source>
        <dbReference type="Pfam" id="PF23636"/>
    </source>
</evidence>
<reference evidence="4" key="1">
    <citation type="submission" date="2012-10" db="EMBL/GenBank/DDBJ databases">
        <title>The complete genome sequence of Streptomyces collinus Tu 365.</title>
        <authorList>
            <person name="Ruckert C."/>
            <person name="Szczepanowski R."/>
            <person name="Goesmann A."/>
            <person name="Pross E.K."/>
            <person name="Musiol E.M."/>
            <person name="Blin K."/>
            <person name="Wohlleben W."/>
            <person name="Puhler A."/>
            <person name="Weber T."/>
            <person name="Kalinowski J."/>
        </authorList>
    </citation>
    <scope>NUCLEOTIDE SEQUENCE [LARGE SCALE GENOMIC DNA]</scope>
    <source>
        <strain evidence="4">DSM 40733 / Tue 365</strain>
    </source>
</reference>
<keyword evidence="1" id="KW-1133">Transmembrane helix</keyword>
<accession>S5VC37</accession>
<dbReference type="KEGG" id="sci:B446_29590"/>
<gene>
    <name evidence="3" type="ORF">B446_29590</name>
</gene>
<feature type="transmembrane region" description="Helical" evidence="1">
    <location>
        <begin position="66"/>
        <end position="85"/>
    </location>
</feature>
<dbReference type="HOGENOM" id="CLU_118603_1_0_11"/>
<dbReference type="RefSeq" id="WP_020943134.1">
    <property type="nucleotide sequence ID" value="NC_021985.1"/>
</dbReference>
<proteinExistence type="predicted"/>
<reference evidence="3 4" key="2">
    <citation type="journal article" date="2013" name="J. Biotechnol.">
        <title>Complete genome sequence of the kirromycin producer Streptomyces collinus Tu 365 consisting of a linear chromosome and two linear plasmids.</title>
        <authorList>
            <person name="Ruckert C."/>
            <person name="Szczepanowski R."/>
            <person name="Albersmeier A."/>
            <person name="Goesmann A."/>
            <person name="Iftime D."/>
            <person name="Musiol E.M."/>
            <person name="Blin K."/>
            <person name="Wohlleben W."/>
            <person name="Puhler A."/>
            <person name="Kalinowski J."/>
            <person name="Weber T."/>
        </authorList>
    </citation>
    <scope>NUCLEOTIDE SEQUENCE [LARGE SCALE GENOMIC DNA]</scope>
    <source>
        <strain evidence="4">DSM 40733 / Tue 365</strain>
    </source>
</reference>
<dbReference type="EMBL" id="CP006259">
    <property type="protein sequence ID" value="AGS72724.1"/>
    <property type="molecule type" value="Genomic_DNA"/>
</dbReference>
<feature type="domain" description="DUF7144" evidence="2">
    <location>
        <begin position="23"/>
        <end position="136"/>
    </location>
</feature>
<dbReference type="STRING" id="1214242.B446_29590"/>
<feature type="transmembrane region" description="Helical" evidence="1">
    <location>
        <begin position="90"/>
        <end position="109"/>
    </location>
</feature>
<dbReference type="eggNOG" id="ENOG50334ZZ">
    <property type="taxonomic scope" value="Bacteria"/>
</dbReference>
<feature type="transmembrane region" description="Helical" evidence="1">
    <location>
        <begin position="20"/>
        <end position="46"/>
    </location>
</feature>
<dbReference type="Proteomes" id="UP000015423">
    <property type="component" value="Chromosome"/>
</dbReference>
<dbReference type="Pfam" id="PF23636">
    <property type="entry name" value="DUF7144"/>
    <property type="match status" value="1"/>
</dbReference>
<sequence>MSTTNRTRARTESAGQQWAFGLTAFAGVMLLLTGLLSIFRGIMAIAQDDVFVTTPNYVFKFDLTSWGWIHLALGVIAVIVSFGLFQPALWARIAGVGIAGLVIIANFLSLPYYPVWSVVMVAVSGFIIWALCVVRRDDDTAMAP</sequence>
<evidence type="ECO:0000256" key="1">
    <source>
        <dbReference type="SAM" id="Phobius"/>
    </source>
</evidence>
<protein>
    <recommendedName>
        <fullName evidence="2">DUF7144 domain-containing protein</fullName>
    </recommendedName>
</protein>
<name>S5VC37_STRC3</name>
<organism evidence="3 4">
    <name type="scientific">Streptomyces collinus (strain DSM 40733 / Tue 365)</name>
    <dbReference type="NCBI Taxonomy" id="1214242"/>
    <lineage>
        <taxon>Bacteria</taxon>
        <taxon>Bacillati</taxon>
        <taxon>Actinomycetota</taxon>
        <taxon>Actinomycetes</taxon>
        <taxon>Kitasatosporales</taxon>
        <taxon>Streptomycetaceae</taxon>
        <taxon>Streptomyces</taxon>
    </lineage>
</organism>
<dbReference type="AlphaFoldDB" id="S5VC37"/>
<evidence type="ECO:0000313" key="4">
    <source>
        <dbReference type="Proteomes" id="UP000015423"/>
    </source>
</evidence>